<dbReference type="STRING" id="371731.Rsw2DRAFT_2682"/>
<reference evidence="1 2" key="1">
    <citation type="submission" date="2009-08" db="EMBL/GenBank/DDBJ databases">
        <title>The draft genome of Rhodobacter sp. SW2.</title>
        <authorList>
            <consortium name="US DOE Joint Genome Institute (JGI-PGF)"/>
            <person name="Lucas S."/>
            <person name="Copeland A."/>
            <person name="Lapidus A."/>
            <person name="Glavina del Rio T."/>
            <person name="Tice H."/>
            <person name="Bruce D."/>
            <person name="Goodwin L."/>
            <person name="Pitluck S."/>
            <person name="Larimer F."/>
            <person name="Land M.L."/>
            <person name="Hauser L."/>
            <person name="Emerson D."/>
        </authorList>
    </citation>
    <scope>NUCLEOTIDE SEQUENCE [LARGE SCALE GENOMIC DNA]</scope>
    <source>
        <strain evidence="1 2">SW2</strain>
    </source>
</reference>
<organism evidence="1 2">
    <name type="scientific">Rhodobacter ferrooxidans</name>
    <dbReference type="NCBI Taxonomy" id="371731"/>
    <lineage>
        <taxon>Bacteria</taxon>
        <taxon>Pseudomonadati</taxon>
        <taxon>Pseudomonadota</taxon>
        <taxon>Alphaproteobacteria</taxon>
        <taxon>Rhodobacterales</taxon>
        <taxon>Rhodobacter group</taxon>
        <taxon>Rhodobacter</taxon>
    </lineage>
</organism>
<dbReference type="RefSeq" id="WP_008031835.1">
    <property type="nucleotide sequence ID" value="NZ_ACYY01000020.1"/>
</dbReference>
<dbReference type="EMBL" id="ACYY01000020">
    <property type="protein sequence ID" value="EEW24386.1"/>
    <property type="molecule type" value="Genomic_DNA"/>
</dbReference>
<proteinExistence type="predicted"/>
<dbReference type="AlphaFoldDB" id="C8S3Q4"/>
<protein>
    <submittedName>
        <fullName evidence="1">Uncharacterized protein</fullName>
    </submittedName>
</protein>
<dbReference type="Proteomes" id="UP000010121">
    <property type="component" value="Unassembled WGS sequence"/>
</dbReference>
<comment type="caution">
    <text evidence="1">The sequence shown here is derived from an EMBL/GenBank/DDBJ whole genome shotgun (WGS) entry which is preliminary data.</text>
</comment>
<keyword evidence="2" id="KW-1185">Reference proteome</keyword>
<accession>C8S3Q4</accession>
<gene>
    <name evidence="1" type="ORF">Rsw2DRAFT_2682</name>
</gene>
<evidence type="ECO:0000313" key="2">
    <source>
        <dbReference type="Proteomes" id="UP000010121"/>
    </source>
</evidence>
<dbReference type="eggNOG" id="ENOG5032VFJ">
    <property type="taxonomic scope" value="Bacteria"/>
</dbReference>
<evidence type="ECO:0000313" key="1">
    <source>
        <dbReference type="EMBL" id="EEW24386.1"/>
    </source>
</evidence>
<sequence>MSTRAQIAIQIGPEEWAHVYVHFDGYPAHMLPALARWKPEDILTAREIRQVTLEALDCFSPPRDPRILPRPTREFAHLYMWIGCQWVHVVPQVDAPGVQSERTDIACICLHLPPRQSDGDYTETMQLTPETTP</sequence>
<name>C8S3Q4_9RHOB</name>